<dbReference type="InterPro" id="IPR017441">
    <property type="entry name" value="Protein_kinase_ATP_BS"/>
</dbReference>
<evidence type="ECO:0000256" key="2">
    <source>
        <dbReference type="ARBA" id="ARBA00004479"/>
    </source>
</evidence>
<feature type="compositionally biased region" description="Polar residues" evidence="21">
    <location>
        <begin position="1387"/>
        <end position="1400"/>
    </location>
</feature>
<dbReference type="GO" id="GO:0043410">
    <property type="term" value="P:positive regulation of MAPK cascade"/>
    <property type="evidence" value="ECO:0007669"/>
    <property type="project" value="TreeGrafter"/>
</dbReference>
<dbReference type="InterPro" id="IPR013783">
    <property type="entry name" value="Ig-like_fold"/>
</dbReference>
<evidence type="ECO:0000256" key="5">
    <source>
        <dbReference type="ARBA" id="ARBA00022692"/>
    </source>
</evidence>
<evidence type="ECO:0000256" key="15">
    <source>
        <dbReference type="ARBA" id="ARBA00023170"/>
    </source>
</evidence>
<feature type="compositionally biased region" description="Polar residues" evidence="21">
    <location>
        <begin position="740"/>
        <end position="758"/>
    </location>
</feature>
<dbReference type="FunFam" id="1.10.510.10:FF:001227">
    <property type="entry name" value="Tyrosine-protein kinase receptor"/>
    <property type="match status" value="1"/>
</dbReference>
<keyword evidence="11 19" id="KW-0067">ATP-binding</keyword>
<dbReference type="CDD" id="cd05032">
    <property type="entry name" value="PTKc_InsR_like"/>
    <property type="match status" value="1"/>
</dbReference>
<keyword evidence="6" id="KW-0479">Metal-binding</keyword>
<dbReference type="PROSITE" id="PS50853">
    <property type="entry name" value="FN3"/>
    <property type="match status" value="2"/>
</dbReference>
<keyword evidence="12 22" id="KW-1133">Transmembrane helix</keyword>
<dbReference type="Gene3D" id="3.30.200.20">
    <property type="entry name" value="Phosphorylase Kinase, domain 1"/>
    <property type="match status" value="1"/>
</dbReference>
<dbReference type="PROSITE" id="PS00107">
    <property type="entry name" value="PROTEIN_KINASE_ATP"/>
    <property type="match status" value="1"/>
</dbReference>
<evidence type="ECO:0000256" key="17">
    <source>
        <dbReference type="ARBA" id="ARBA00023211"/>
    </source>
</evidence>
<evidence type="ECO:0000256" key="8">
    <source>
        <dbReference type="ARBA" id="ARBA00022737"/>
    </source>
</evidence>
<dbReference type="SUPFAM" id="SSF49265">
    <property type="entry name" value="Fibronectin type III"/>
    <property type="match status" value="3"/>
</dbReference>
<dbReference type="GO" id="GO:0043560">
    <property type="term" value="F:insulin receptor substrate binding"/>
    <property type="evidence" value="ECO:0007669"/>
    <property type="project" value="TreeGrafter"/>
</dbReference>
<organism evidence="26 28">
    <name type="scientific">Acanthaster planci</name>
    <name type="common">Crown-of-thorns starfish</name>
    <dbReference type="NCBI Taxonomy" id="133434"/>
    <lineage>
        <taxon>Eukaryota</taxon>
        <taxon>Metazoa</taxon>
        <taxon>Echinodermata</taxon>
        <taxon>Eleutherozoa</taxon>
        <taxon>Asterozoa</taxon>
        <taxon>Asteroidea</taxon>
        <taxon>Valvatacea</taxon>
        <taxon>Valvatida</taxon>
        <taxon>Acanthasteridae</taxon>
        <taxon>Acanthaster</taxon>
    </lineage>
</organism>
<dbReference type="InterPro" id="IPR002011">
    <property type="entry name" value="Tyr_kinase_rcpt_2_CS"/>
</dbReference>
<dbReference type="PRINTS" id="PR00109">
    <property type="entry name" value="TYRKINASE"/>
</dbReference>
<keyword evidence="15 20" id="KW-0675">Receptor</keyword>
<keyword evidence="4" id="KW-0808">Transferase</keyword>
<dbReference type="InterPro" id="IPR000494">
    <property type="entry name" value="Rcpt_L-dom"/>
</dbReference>
<dbReference type="InterPro" id="IPR003961">
    <property type="entry name" value="FN3_dom"/>
</dbReference>
<dbReference type="GO" id="GO:0046872">
    <property type="term" value="F:metal ion binding"/>
    <property type="evidence" value="ECO:0007669"/>
    <property type="project" value="UniProtKB-KW"/>
</dbReference>
<dbReference type="GO" id="GO:0030424">
    <property type="term" value="C:axon"/>
    <property type="evidence" value="ECO:0007669"/>
    <property type="project" value="TreeGrafter"/>
</dbReference>
<evidence type="ECO:0000256" key="21">
    <source>
        <dbReference type="SAM" id="MobiDB-lite"/>
    </source>
</evidence>
<keyword evidence="7 23" id="KW-0732">Signal</keyword>
<keyword evidence="13 22" id="KW-0472">Membrane</keyword>
<evidence type="ECO:0000256" key="6">
    <source>
        <dbReference type="ARBA" id="ARBA00022723"/>
    </source>
</evidence>
<dbReference type="InterPro" id="IPR006211">
    <property type="entry name" value="Furin-like_Cys-rich_dom"/>
</dbReference>
<dbReference type="Gene3D" id="1.10.510.10">
    <property type="entry name" value="Transferase(Phosphotransferase) domain 1"/>
    <property type="match status" value="1"/>
</dbReference>
<dbReference type="SMART" id="SM00060">
    <property type="entry name" value="FN3"/>
    <property type="match status" value="3"/>
</dbReference>
<dbReference type="GO" id="GO:0005524">
    <property type="term" value="F:ATP binding"/>
    <property type="evidence" value="ECO:0007669"/>
    <property type="project" value="UniProtKB-UniRule"/>
</dbReference>
<evidence type="ECO:0000256" key="9">
    <source>
        <dbReference type="ARBA" id="ARBA00022741"/>
    </source>
</evidence>
<dbReference type="GO" id="GO:0005009">
    <property type="term" value="F:insulin receptor activity"/>
    <property type="evidence" value="ECO:0007669"/>
    <property type="project" value="TreeGrafter"/>
</dbReference>
<feature type="signal peptide" evidence="23">
    <location>
        <begin position="1"/>
        <end position="30"/>
    </location>
</feature>
<dbReference type="Gene3D" id="2.10.220.10">
    <property type="entry name" value="Hormone Receptor, Insulin-like Growth Factor Receptor 1, Chain A, domain 2"/>
    <property type="match status" value="1"/>
</dbReference>
<evidence type="ECO:0000256" key="14">
    <source>
        <dbReference type="ARBA" id="ARBA00023137"/>
    </source>
</evidence>
<evidence type="ECO:0000313" key="27">
    <source>
        <dbReference type="RefSeq" id="XP_022110929.1"/>
    </source>
</evidence>
<dbReference type="PROSITE" id="PS00239">
    <property type="entry name" value="RECEPTOR_TYR_KIN_II"/>
    <property type="match status" value="1"/>
</dbReference>
<keyword evidence="8" id="KW-0677">Repeat</keyword>
<feature type="domain" description="Fibronectin type-III" evidence="25">
    <location>
        <begin position="475"/>
        <end position="587"/>
    </location>
</feature>
<keyword evidence="17" id="KW-0464">Manganese</keyword>
<comment type="cofactor">
    <cofactor evidence="1">
        <name>Mn(2+)</name>
        <dbReference type="ChEBI" id="CHEBI:29035"/>
    </cofactor>
</comment>
<dbReference type="InterPro" id="IPR050122">
    <property type="entry name" value="RTK"/>
</dbReference>
<dbReference type="Gene3D" id="3.80.20.20">
    <property type="entry name" value="Receptor L-domain"/>
    <property type="match status" value="2"/>
</dbReference>
<dbReference type="KEGG" id="aplc:110990313"/>
<evidence type="ECO:0000256" key="11">
    <source>
        <dbReference type="ARBA" id="ARBA00022840"/>
    </source>
</evidence>
<evidence type="ECO:0000256" key="18">
    <source>
        <dbReference type="ARBA" id="ARBA00051243"/>
    </source>
</evidence>
<keyword evidence="10" id="KW-0418">Kinase</keyword>
<evidence type="ECO:0000256" key="13">
    <source>
        <dbReference type="ARBA" id="ARBA00023136"/>
    </source>
</evidence>
<keyword evidence="5 20" id="KW-0812">Transmembrane</keyword>
<dbReference type="GO" id="GO:0042593">
    <property type="term" value="P:glucose homeostasis"/>
    <property type="evidence" value="ECO:0007669"/>
    <property type="project" value="TreeGrafter"/>
</dbReference>
<dbReference type="Gene3D" id="2.60.40.10">
    <property type="entry name" value="Immunoglobulins"/>
    <property type="match status" value="4"/>
</dbReference>
<dbReference type="InterPro" id="IPR000719">
    <property type="entry name" value="Prot_kinase_dom"/>
</dbReference>
<dbReference type="Pfam" id="PF07714">
    <property type="entry name" value="PK_Tyr_Ser-Thr"/>
    <property type="match status" value="1"/>
</dbReference>
<gene>
    <name evidence="27 28" type="primary">LOC110990313</name>
</gene>
<evidence type="ECO:0000256" key="7">
    <source>
        <dbReference type="ARBA" id="ARBA00022729"/>
    </source>
</evidence>
<evidence type="ECO:0000256" key="23">
    <source>
        <dbReference type="SAM" id="SignalP"/>
    </source>
</evidence>
<evidence type="ECO:0000259" key="24">
    <source>
        <dbReference type="PROSITE" id="PS50011"/>
    </source>
</evidence>
<dbReference type="SUPFAM" id="SSF56112">
    <property type="entry name" value="Protein kinase-like (PK-like)"/>
    <property type="match status" value="1"/>
</dbReference>
<dbReference type="OrthoDB" id="5809444at2759"/>
<dbReference type="PROSITE" id="PS50011">
    <property type="entry name" value="PROTEIN_KINASE_DOM"/>
    <property type="match status" value="1"/>
</dbReference>
<evidence type="ECO:0000256" key="19">
    <source>
        <dbReference type="PROSITE-ProRule" id="PRU10141"/>
    </source>
</evidence>
<dbReference type="Pfam" id="PF01030">
    <property type="entry name" value="Recep_L_domain"/>
    <property type="match status" value="2"/>
</dbReference>
<dbReference type="PROSITE" id="PS00109">
    <property type="entry name" value="PROTEIN_KINASE_TYR"/>
    <property type="match status" value="1"/>
</dbReference>
<evidence type="ECO:0000256" key="22">
    <source>
        <dbReference type="SAM" id="Phobius"/>
    </source>
</evidence>
<feature type="domain" description="Fibronectin type-III" evidence="25">
    <location>
        <begin position="591"/>
        <end position="678"/>
    </location>
</feature>
<dbReference type="GeneID" id="110990313"/>
<name>A0A8B8A1T5_ACAPL</name>
<keyword evidence="9 19" id="KW-0547">Nucleotide-binding</keyword>
<dbReference type="InterPro" id="IPR036941">
    <property type="entry name" value="Rcpt_L-dom_sf"/>
</dbReference>
<sequence length="1400" mass="156317">MLGVVSRAVPACCTLAAMLLVLSTVNCSKGAEEICGSMDIRNKVDNFKELENCSVIEGDLHILLIEEASPGDYDHLSFPKLREITGFFVLYRVSHLLTLRHLFPNLAVIRGDTLFYNYALVVYEMLEMQEIGLTGLVTILRGAIRLEKNPNLCYMDTIDWSLILREGTDNNFIVDNKDQGGCLNFCPKSGGRNTCRMPTALGTVRELCWSSEHCQKVCPPTCLSACNGMRCCHDSCVGGCSGPTNRDCIACRKLAYNGECINTCPAYTYEYKTHRCIHAAQCPQHWKLHNGQCIEECPTSFITNITNARYCQPCDGPCPKVCEGRMVVNSVGDAANLAGCTIINGSLEIGIRSGTNIMKELEKNLGMIEEVTEKIVIRMAHSLVSLNFLKHLKRIGGTVLENGLYSFYLLDNRNLQQLFDVQNYPNITISNGSLFFHNNPKLCVSNITTFESRANFLTQPKNNNFGTNGDQVACSMHKIRISVKPMASTLMIRWGFDVSKISDKRNLLGFIVSYRKAPFKNVTIFDGEDACGTSQWETIYENPGEPFTLLVGLEPWTQYAIFVRSYMIANTGEGAQSDIKYVSTKEKEPGPPSDLVVLANSSNQLVVSWGPPKKPNSLVVEYRVRWQKQELAVSQFSSRDFCREKPPTLVSEVIVKPEEQDTEGNQTCQEGCCPCPKDKETLKLEEEEALFQKQFENFLHNHVFIQRDYVGLNRTISRPDAKRRRKREAPEDSPAGTPPSAFTTLSPGSFRVGNSTSPSPVPGLGTSPAPTPLVFMEQFVTNTTFVLEGLDHFTEYMVEVQACNKVTCGLKMATFGRTLPKRDADAVPPSLTANVTSKDPQNRRVKLSWEEPPSPNGIIILHEIVYNKIEAQDREAPPSGSGDQTGSEKNREDVVGKEATPTPENKPKGVEICVSAARFRQQGGYEFAGLEPGNYSARVRVFSLAGEGVWTDPLMFTVPEPVRVPTAVPNSGLGAMGITIGSCVTVVIILVVAIWCLIRWRYKKNQMPDGVLYASVNPEYMSTSDMYVADEWEFPRNQLDIICELGKGSFGMVYEGRAKKILPDEDVTTVAVKSVQANASIRDRIEFLNEASVMKAIHTHHVVKLLGVVSKGQPTFVIMEYMAQGDLKNWLRARRPENQTDVPLQNRKYPPSLPEILNMGVEVADGMAYLTAHKYVHRDLSARNCLVSADNTCKVADFGLARDIYQSDYYRKEKGGMLPIRWMAPESIRDGVFTSSSDVWSFGVLMWEIATLSELPYQGMSNEEAGEYVKNGSVLNKPECCPDKLDEIMVMCWQYNEKLRPTFLEIIQLFENTGTVLPRFAQNSFYHSEERQHQQQDSHDKLDEEELERVSILGDSEKDIYENMAPKERKRIPKNGLVPANGRAVHNGSNDSSIGKVTQC</sequence>
<comment type="similarity">
    <text evidence="20">Belongs to the protein kinase superfamily. Tyr protein kinase family. Insulin receptor subfamily.</text>
</comment>
<feature type="region of interest" description="Disordered" evidence="21">
    <location>
        <begin position="826"/>
        <end position="850"/>
    </location>
</feature>
<evidence type="ECO:0000313" key="28">
    <source>
        <dbReference type="RefSeq" id="XP_022110930.1"/>
    </source>
</evidence>
<accession>A0A8B8A1T5</accession>
<dbReference type="InterPro" id="IPR006212">
    <property type="entry name" value="Furin_repeat"/>
</dbReference>
<evidence type="ECO:0000256" key="16">
    <source>
        <dbReference type="ARBA" id="ARBA00023180"/>
    </source>
</evidence>
<comment type="subcellular location">
    <subcellularLocation>
        <location evidence="2">Membrane</location>
        <topology evidence="2">Single-pass type I membrane protein</topology>
    </subcellularLocation>
</comment>
<feature type="region of interest" description="Disordered" evidence="21">
    <location>
        <begin position="1364"/>
        <end position="1400"/>
    </location>
</feature>
<dbReference type="PANTHER" id="PTHR24416">
    <property type="entry name" value="TYROSINE-PROTEIN KINASE RECEPTOR"/>
    <property type="match status" value="1"/>
</dbReference>
<proteinExistence type="inferred from homology"/>
<feature type="domain" description="Protein kinase" evidence="24">
    <location>
        <begin position="1039"/>
        <end position="1320"/>
    </location>
</feature>
<dbReference type="InterPro" id="IPR001245">
    <property type="entry name" value="Ser-Thr/Tyr_kinase_cat_dom"/>
</dbReference>
<keyword evidence="26" id="KW-1185">Reference proteome</keyword>
<dbReference type="InterPro" id="IPR009030">
    <property type="entry name" value="Growth_fac_rcpt_cys_sf"/>
</dbReference>
<feature type="region of interest" description="Disordered" evidence="21">
    <location>
        <begin position="716"/>
        <end position="765"/>
    </location>
</feature>
<reference evidence="27 28" key="1">
    <citation type="submission" date="2025-04" db="UniProtKB">
        <authorList>
            <consortium name="RefSeq"/>
        </authorList>
    </citation>
    <scope>IDENTIFICATION</scope>
</reference>
<dbReference type="RefSeq" id="XP_022110930.1">
    <property type="nucleotide sequence ID" value="XM_022255238.1"/>
</dbReference>
<evidence type="ECO:0000256" key="4">
    <source>
        <dbReference type="ARBA" id="ARBA00022679"/>
    </source>
</evidence>
<dbReference type="EC" id="2.7.10.1" evidence="20"/>
<evidence type="ECO:0000313" key="26">
    <source>
        <dbReference type="Proteomes" id="UP000694845"/>
    </source>
</evidence>
<feature type="region of interest" description="Disordered" evidence="21">
    <location>
        <begin position="873"/>
        <end position="907"/>
    </location>
</feature>
<dbReference type="RefSeq" id="XP_022110929.1">
    <property type="nucleotide sequence ID" value="XM_022255237.1"/>
</dbReference>
<dbReference type="Proteomes" id="UP000694845">
    <property type="component" value="Unplaced"/>
</dbReference>
<comment type="catalytic activity">
    <reaction evidence="18 20">
        <text>L-tyrosyl-[protein] + ATP = O-phospho-L-tyrosyl-[protein] + ADP + H(+)</text>
        <dbReference type="Rhea" id="RHEA:10596"/>
        <dbReference type="Rhea" id="RHEA-COMP:10136"/>
        <dbReference type="Rhea" id="RHEA-COMP:20101"/>
        <dbReference type="ChEBI" id="CHEBI:15378"/>
        <dbReference type="ChEBI" id="CHEBI:30616"/>
        <dbReference type="ChEBI" id="CHEBI:46858"/>
        <dbReference type="ChEBI" id="CHEBI:61978"/>
        <dbReference type="ChEBI" id="CHEBI:456216"/>
        <dbReference type="EC" id="2.7.10.1"/>
    </reaction>
</comment>
<evidence type="ECO:0000256" key="12">
    <source>
        <dbReference type="ARBA" id="ARBA00022989"/>
    </source>
</evidence>
<dbReference type="CDD" id="cd00064">
    <property type="entry name" value="FU"/>
    <property type="match status" value="1"/>
</dbReference>
<dbReference type="GO" id="GO:0005899">
    <property type="term" value="C:insulin receptor complex"/>
    <property type="evidence" value="ECO:0007669"/>
    <property type="project" value="TreeGrafter"/>
</dbReference>
<keyword evidence="16" id="KW-0325">Glycoprotein</keyword>
<feature type="binding site" evidence="19">
    <location>
        <position position="1073"/>
    </location>
    <ligand>
        <name>ATP</name>
        <dbReference type="ChEBI" id="CHEBI:30616"/>
    </ligand>
</feature>
<evidence type="ECO:0000259" key="25">
    <source>
        <dbReference type="PROSITE" id="PS50853"/>
    </source>
</evidence>
<evidence type="ECO:0000256" key="10">
    <source>
        <dbReference type="ARBA" id="ARBA00022777"/>
    </source>
</evidence>
<protein>
    <recommendedName>
        <fullName evidence="20">Tyrosine-protein kinase receptor</fullName>
        <ecNumber evidence="20">2.7.10.1</ecNumber>
    </recommendedName>
</protein>
<dbReference type="FunFam" id="3.30.200.20:FF:000026">
    <property type="entry name" value="Tyrosine-protein kinase receptor"/>
    <property type="match status" value="1"/>
</dbReference>
<feature type="compositionally biased region" description="Basic and acidic residues" evidence="21">
    <location>
        <begin position="886"/>
        <end position="896"/>
    </location>
</feature>
<feature type="chain" id="PRO_5044665783" description="Tyrosine-protein kinase receptor" evidence="23">
    <location>
        <begin position="31"/>
        <end position="1400"/>
    </location>
</feature>
<dbReference type="SMART" id="SM00261">
    <property type="entry name" value="FU"/>
    <property type="match status" value="1"/>
</dbReference>
<evidence type="ECO:0000256" key="1">
    <source>
        <dbReference type="ARBA" id="ARBA00001936"/>
    </source>
</evidence>
<dbReference type="InterPro" id="IPR008266">
    <property type="entry name" value="Tyr_kinase_AS"/>
</dbReference>
<evidence type="ECO:0000256" key="3">
    <source>
        <dbReference type="ARBA" id="ARBA00022553"/>
    </source>
</evidence>
<evidence type="ECO:0000256" key="20">
    <source>
        <dbReference type="RuleBase" id="RU000312"/>
    </source>
</evidence>
<dbReference type="PANTHER" id="PTHR24416:SF525">
    <property type="entry name" value="INSULIN-LIKE RECEPTOR"/>
    <property type="match status" value="1"/>
</dbReference>
<dbReference type="GO" id="GO:0051897">
    <property type="term" value="P:positive regulation of phosphatidylinositol 3-kinase/protein kinase B signal transduction"/>
    <property type="evidence" value="ECO:0007669"/>
    <property type="project" value="TreeGrafter"/>
</dbReference>
<dbReference type="InterPro" id="IPR036116">
    <property type="entry name" value="FN3_sf"/>
</dbReference>
<keyword evidence="14" id="KW-0829">Tyrosine-protein kinase</keyword>
<dbReference type="SUPFAM" id="SSF57184">
    <property type="entry name" value="Growth factor receptor domain"/>
    <property type="match status" value="1"/>
</dbReference>
<dbReference type="InterPro" id="IPR011009">
    <property type="entry name" value="Kinase-like_dom_sf"/>
</dbReference>
<dbReference type="SUPFAM" id="SSF52058">
    <property type="entry name" value="L domain-like"/>
    <property type="match status" value="2"/>
</dbReference>
<dbReference type="Pfam" id="PF00757">
    <property type="entry name" value="Furin-like"/>
    <property type="match status" value="1"/>
</dbReference>
<dbReference type="CDD" id="cd00063">
    <property type="entry name" value="FN3"/>
    <property type="match status" value="2"/>
</dbReference>
<keyword evidence="3 20" id="KW-0597">Phosphoprotein</keyword>
<feature type="transmembrane region" description="Helical" evidence="22">
    <location>
        <begin position="973"/>
        <end position="998"/>
    </location>
</feature>